<keyword evidence="7" id="KW-0249">Electron transport</keyword>
<comment type="function">
    <text evidence="1">Accessory subunit of the mitochondrial membrane respiratory chain NADH dehydrogenase (Complex I), that is believed not to be involved in catalysis. Complex I functions in the transfer of electrons from NADH to the respiratory chain. The immediate electron acceptor for the enzyme is believed to be ubiquinone.</text>
</comment>
<keyword evidence="9" id="KW-1015">Disulfide bond</keyword>
<dbReference type="PANTHER" id="PTHR13344">
    <property type="entry name" value="NADH-UBIQUINONE OXIDOREDUCTASE"/>
    <property type="match status" value="1"/>
</dbReference>
<dbReference type="InterPro" id="IPR016680">
    <property type="entry name" value="NDUFA8"/>
</dbReference>
<evidence type="ECO:0008006" key="12">
    <source>
        <dbReference type="Google" id="ProtNLM"/>
    </source>
</evidence>
<keyword evidence="6" id="KW-0677">Repeat</keyword>
<organism evidence="10 11">
    <name type="scientific">Petrolisthes cinctipes</name>
    <name type="common">Flat porcelain crab</name>
    <dbReference type="NCBI Taxonomy" id="88211"/>
    <lineage>
        <taxon>Eukaryota</taxon>
        <taxon>Metazoa</taxon>
        <taxon>Ecdysozoa</taxon>
        <taxon>Arthropoda</taxon>
        <taxon>Crustacea</taxon>
        <taxon>Multicrustacea</taxon>
        <taxon>Malacostraca</taxon>
        <taxon>Eumalacostraca</taxon>
        <taxon>Eucarida</taxon>
        <taxon>Decapoda</taxon>
        <taxon>Pleocyemata</taxon>
        <taxon>Anomura</taxon>
        <taxon>Galatheoidea</taxon>
        <taxon>Porcellanidae</taxon>
        <taxon>Petrolisthes</taxon>
    </lineage>
</organism>
<evidence type="ECO:0000313" key="11">
    <source>
        <dbReference type="Proteomes" id="UP001286313"/>
    </source>
</evidence>
<reference evidence="10" key="1">
    <citation type="submission" date="2023-10" db="EMBL/GenBank/DDBJ databases">
        <title>Genome assemblies of two species of porcelain crab, Petrolisthes cinctipes and Petrolisthes manimaculis (Anomura: Porcellanidae).</title>
        <authorList>
            <person name="Angst P."/>
        </authorList>
    </citation>
    <scope>NUCLEOTIDE SEQUENCE</scope>
    <source>
        <strain evidence="10">PB745_01</strain>
        <tissue evidence="10">Gill</tissue>
    </source>
</reference>
<evidence type="ECO:0000256" key="7">
    <source>
        <dbReference type="ARBA" id="ARBA00022982"/>
    </source>
</evidence>
<evidence type="ECO:0000256" key="2">
    <source>
        <dbReference type="ARBA" id="ARBA00004173"/>
    </source>
</evidence>
<evidence type="ECO:0000256" key="9">
    <source>
        <dbReference type="ARBA" id="ARBA00023157"/>
    </source>
</evidence>
<sequence>MNICQKERQLQGKLSSCIDNTVPGPLCCCSHQLPRGTGLRMFTKDFELPTEEELTVQEVNVTTSSLRAGAFHLGKTCEKENHEFILCREEEKDPRKCLTEGKDVTSCALNFFRKVKKSCLEEFSQYAHCLDQSSKDLNYRYCRNTQAIFDKCVLDNLNLERPEFGYFSRAQVIQTNRPKPEGYTSVEYPDAPPPIPEVDRARAKYGARNYWMT</sequence>
<dbReference type="Proteomes" id="UP001286313">
    <property type="component" value="Unassembled WGS sequence"/>
</dbReference>
<evidence type="ECO:0000256" key="5">
    <source>
        <dbReference type="ARBA" id="ARBA00022660"/>
    </source>
</evidence>
<accession>A0AAE1BR64</accession>
<dbReference type="PANTHER" id="PTHR13344:SF0">
    <property type="entry name" value="NADH DEHYDROGENASE [UBIQUINONE] 1 ALPHA SUBCOMPLEX SUBUNIT 8"/>
    <property type="match status" value="1"/>
</dbReference>
<comment type="caution">
    <text evidence="10">The sequence shown here is derived from an EMBL/GenBank/DDBJ whole genome shotgun (WGS) entry which is preliminary data.</text>
</comment>
<comment type="similarity">
    <text evidence="3">Belongs to the complex I NDUFA8 subunit family.</text>
</comment>
<evidence type="ECO:0000256" key="6">
    <source>
        <dbReference type="ARBA" id="ARBA00022737"/>
    </source>
</evidence>
<evidence type="ECO:0000256" key="4">
    <source>
        <dbReference type="ARBA" id="ARBA00022448"/>
    </source>
</evidence>
<evidence type="ECO:0000256" key="3">
    <source>
        <dbReference type="ARBA" id="ARBA00010705"/>
    </source>
</evidence>
<evidence type="ECO:0000256" key="8">
    <source>
        <dbReference type="ARBA" id="ARBA00023128"/>
    </source>
</evidence>
<proteinExistence type="inferred from homology"/>
<evidence type="ECO:0000256" key="1">
    <source>
        <dbReference type="ARBA" id="ARBA00003195"/>
    </source>
</evidence>
<gene>
    <name evidence="10" type="ORF">Pcinc_038353</name>
</gene>
<dbReference type="PROSITE" id="PS51808">
    <property type="entry name" value="CHCH"/>
    <property type="match status" value="1"/>
</dbReference>
<keyword evidence="5" id="KW-0679">Respiratory chain</keyword>
<keyword evidence="11" id="KW-1185">Reference proteome</keyword>
<dbReference type="GO" id="GO:0006120">
    <property type="term" value="P:mitochondrial electron transport, NADH to ubiquinone"/>
    <property type="evidence" value="ECO:0007669"/>
    <property type="project" value="InterPro"/>
</dbReference>
<dbReference type="GO" id="GO:0005739">
    <property type="term" value="C:mitochondrion"/>
    <property type="evidence" value="ECO:0007669"/>
    <property type="project" value="UniProtKB-SubCell"/>
</dbReference>
<keyword evidence="4" id="KW-0813">Transport</keyword>
<name>A0AAE1BR64_PETCI</name>
<evidence type="ECO:0000313" key="10">
    <source>
        <dbReference type="EMBL" id="KAK3855230.1"/>
    </source>
</evidence>
<keyword evidence="8" id="KW-0496">Mitochondrion</keyword>
<protein>
    <recommendedName>
        <fullName evidence="12">NADH dehydrogenase [ubiquinone] 1 alpha subcomplex subunit 8</fullName>
    </recommendedName>
</protein>
<dbReference type="EMBL" id="JAWQEG010006295">
    <property type="protein sequence ID" value="KAK3855230.1"/>
    <property type="molecule type" value="Genomic_DNA"/>
</dbReference>
<comment type="subcellular location">
    <subcellularLocation>
        <location evidence="2">Mitochondrion</location>
    </subcellularLocation>
</comment>
<dbReference type="AlphaFoldDB" id="A0AAE1BR64"/>